<feature type="transmembrane region" description="Helical" evidence="2">
    <location>
        <begin position="85"/>
        <end position="108"/>
    </location>
</feature>
<sequence>MDEAHCIGRQRAIRLFPSLLVFIALLVSIPTVVGFQLFPPEPKLTQTRKPGVVPTFVERSSFLAGSSTDPSDIPSVSTTSREATLIMNLTTIVGETTSILVSGVFFVVLAWQRDAIMVSFFVGSISNSVLSKVLKKIINQTRPPELSTKEMKLKPSDGGMPSSHAMSLGFIGMFTGLYLSSWITSLSLGLYVIISLAYRIQASLHTWQQITVGSLLGSTNGFLWWHLCTGENPWKVNLVEWALASGKEYGIFDANGVLSWPFLVVPVILGVLVVGSVERRIDGFLESIKKER</sequence>
<dbReference type="OMA" id="KPSDGGM"/>
<evidence type="ECO:0000256" key="1">
    <source>
        <dbReference type="ARBA" id="ARBA00022801"/>
    </source>
</evidence>
<feature type="transmembrane region" description="Helical" evidence="2">
    <location>
        <begin position="12"/>
        <end position="38"/>
    </location>
</feature>
<dbReference type="eggNOG" id="KOG3146">
    <property type="taxonomic scope" value="Eukaryota"/>
</dbReference>
<dbReference type="InterPro" id="IPR036938">
    <property type="entry name" value="PAP2/HPO_sf"/>
</dbReference>
<dbReference type="PANTHER" id="PTHR11247">
    <property type="entry name" value="PALMITOYL-PROTEIN THIOESTERASE/DOLICHYLDIPHOSPHATASE 1"/>
    <property type="match status" value="1"/>
</dbReference>
<dbReference type="GO" id="GO:0006487">
    <property type="term" value="P:protein N-linked glycosylation"/>
    <property type="evidence" value="ECO:0007669"/>
    <property type="project" value="TreeGrafter"/>
</dbReference>
<evidence type="ECO:0000313" key="5">
    <source>
        <dbReference type="Proteomes" id="UP000000759"/>
    </source>
</evidence>
<feature type="domain" description="Phosphatidic acid phosphatase type 2/haloperoxidase" evidence="3">
    <location>
        <begin position="116"/>
        <end position="225"/>
    </location>
</feature>
<dbReference type="KEGG" id="pti:PHATRDRAFT_32083"/>
<dbReference type="SMART" id="SM00014">
    <property type="entry name" value="acidPPc"/>
    <property type="match status" value="1"/>
</dbReference>
<evidence type="ECO:0000313" key="4">
    <source>
        <dbReference type="EMBL" id="EEC51287.1"/>
    </source>
</evidence>
<dbReference type="HOGENOM" id="CLU_954611_0_0_1"/>
<dbReference type="GO" id="GO:0047874">
    <property type="term" value="F:dolichyldiphosphatase activity"/>
    <property type="evidence" value="ECO:0007669"/>
    <property type="project" value="TreeGrafter"/>
</dbReference>
<dbReference type="Proteomes" id="UP000000759">
    <property type="component" value="Chromosome 1"/>
</dbReference>
<dbReference type="STRING" id="556484.B7FQ58"/>
<dbReference type="PANTHER" id="PTHR11247:SF40">
    <property type="entry name" value="LIPID PHOSPHATE PHOSPHATASE EPSILON 1, CHLOROPLASTIC"/>
    <property type="match status" value="1"/>
</dbReference>
<organism evidence="4 5">
    <name type="scientific">Phaeodactylum tricornutum (strain CCAP 1055/1)</name>
    <dbReference type="NCBI Taxonomy" id="556484"/>
    <lineage>
        <taxon>Eukaryota</taxon>
        <taxon>Sar</taxon>
        <taxon>Stramenopiles</taxon>
        <taxon>Ochrophyta</taxon>
        <taxon>Bacillariophyta</taxon>
        <taxon>Bacillariophyceae</taxon>
        <taxon>Bacillariophycidae</taxon>
        <taxon>Naviculales</taxon>
        <taxon>Phaeodactylaceae</taxon>
        <taxon>Phaeodactylum</taxon>
    </lineage>
</organism>
<dbReference type="GO" id="GO:0008610">
    <property type="term" value="P:lipid biosynthetic process"/>
    <property type="evidence" value="ECO:0007669"/>
    <property type="project" value="TreeGrafter"/>
</dbReference>
<dbReference type="SUPFAM" id="SSF48317">
    <property type="entry name" value="Acid phosphatase/Vanadium-dependent haloperoxidase"/>
    <property type="match status" value="1"/>
</dbReference>
<evidence type="ECO:0000256" key="2">
    <source>
        <dbReference type="SAM" id="Phobius"/>
    </source>
</evidence>
<dbReference type="InParanoid" id="B7FQ58"/>
<dbReference type="GO" id="GO:0005789">
    <property type="term" value="C:endoplasmic reticulum membrane"/>
    <property type="evidence" value="ECO:0007669"/>
    <property type="project" value="TreeGrafter"/>
</dbReference>
<keyword evidence="5" id="KW-1185">Reference proteome</keyword>
<dbReference type="InterPro" id="IPR000326">
    <property type="entry name" value="PAP2/HPO"/>
</dbReference>
<reference evidence="4 5" key="1">
    <citation type="journal article" date="2008" name="Nature">
        <title>The Phaeodactylum genome reveals the evolutionary history of diatom genomes.</title>
        <authorList>
            <person name="Bowler C."/>
            <person name="Allen A.E."/>
            <person name="Badger J.H."/>
            <person name="Grimwood J."/>
            <person name="Jabbari K."/>
            <person name="Kuo A."/>
            <person name="Maheswari U."/>
            <person name="Martens C."/>
            <person name="Maumus F."/>
            <person name="Otillar R.P."/>
            <person name="Rayko E."/>
            <person name="Salamov A."/>
            <person name="Vandepoele K."/>
            <person name="Beszteri B."/>
            <person name="Gruber A."/>
            <person name="Heijde M."/>
            <person name="Katinka M."/>
            <person name="Mock T."/>
            <person name="Valentin K."/>
            <person name="Verret F."/>
            <person name="Berges J.A."/>
            <person name="Brownlee C."/>
            <person name="Cadoret J.P."/>
            <person name="Chiovitti A."/>
            <person name="Choi C.J."/>
            <person name="Coesel S."/>
            <person name="De Martino A."/>
            <person name="Detter J.C."/>
            <person name="Durkin C."/>
            <person name="Falciatore A."/>
            <person name="Fournet J."/>
            <person name="Haruta M."/>
            <person name="Huysman M.J."/>
            <person name="Jenkins B.D."/>
            <person name="Jiroutova K."/>
            <person name="Jorgensen R.E."/>
            <person name="Joubert Y."/>
            <person name="Kaplan A."/>
            <person name="Kroger N."/>
            <person name="Kroth P.G."/>
            <person name="La Roche J."/>
            <person name="Lindquist E."/>
            <person name="Lommer M."/>
            <person name="Martin-Jezequel V."/>
            <person name="Lopez P.J."/>
            <person name="Lucas S."/>
            <person name="Mangogna M."/>
            <person name="McGinnis K."/>
            <person name="Medlin L.K."/>
            <person name="Montsant A."/>
            <person name="Oudot-Le Secq M.P."/>
            <person name="Napoli C."/>
            <person name="Obornik M."/>
            <person name="Parker M.S."/>
            <person name="Petit J.L."/>
            <person name="Porcel B.M."/>
            <person name="Poulsen N."/>
            <person name="Robison M."/>
            <person name="Rychlewski L."/>
            <person name="Rynearson T.A."/>
            <person name="Schmutz J."/>
            <person name="Shapiro H."/>
            <person name="Siaut M."/>
            <person name="Stanley M."/>
            <person name="Sussman M.R."/>
            <person name="Taylor A.R."/>
            <person name="Vardi A."/>
            <person name="von Dassow P."/>
            <person name="Vyverman W."/>
            <person name="Willis A."/>
            <person name="Wyrwicz L.S."/>
            <person name="Rokhsar D.S."/>
            <person name="Weissenbach J."/>
            <person name="Armbrust E.V."/>
            <person name="Green B.R."/>
            <person name="Van de Peer Y."/>
            <person name="Grigoriev I.V."/>
        </authorList>
    </citation>
    <scope>NUCLEOTIDE SEQUENCE [LARGE SCALE GENOMIC DNA]</scope>
    <source>
        <strain evidence="4 5">CCAP 1055/1</strain>
    </source>
</reference>
<gene>
    <name evidence="4" type="ORF">PHATRDRAFT_32083</name>
</gene>
<keyword evidence="2" id="KW-0812">Transmembrane</keyword>
<reference evidence="5" key="2">
    <citation type="submission" date="2008-08" db="EMBL/GenBank/DDBJ databases">
        <authorList>
            <consortium name="Diatom Consortium"/>
            <person name="Grigoriev I."/>
            <person name="Grimwood J."/>
            <person name="Kuo A."/>
            <person name="Otillar R.P."/>
            <person name="Salamov A."/>
            <person name="Detter J.C."/>
            <person name="Lindquist E."/>
            <person name="Shapiro H."/>
            <person name="Lucas S."/>
            <person name="Glavina del Rio T."/>
            <person name="Pitluck S."/>
            <person name="Rokhsar D."/>
            <person name="Bowler C."/>
        </authorList>
    </citation>
    <scope>GENOME REANNOTATION</scope>
    <source>
        <strain evidence="5">CCAP 1055/1</strain>
    </source>
</reference>
<accession>B7FQ58</accession>
<keyword evidence="2" id="KW-0472">Membrane</keyword>
<dbReference type="PaxDb" id="2850-Phatr32083"/>
<dbReference type="AlphaFoldDB" id="B7FQ58"/>
<dbReference type="Pfam" id="PF01569">
    <property type="entry name" value="PAP2"/>
    <property type="match status" value="1"/>
</dbReference>
<feature type="transmembrane region" description="Helical" evidence="2">
    <location>
        <begin position="257"/>
        <end position="277"/>
    </location>
</feature>
<protein>
    <recommendedName>
        <fullName evidence="3">Phosphatidic acid phosphatase type 2/haloperoxidase domain-containing protein</fullName>
    </recommendedName>
</protein>
<keyword evidence="1" id="KW-0378">Hydrolase</keyword>
<feature type="transmembrane region" description="Helical" evidence="2">
    <location>
        <begin position="170"/>
        <end position="198"/>
    </location>
</feature>
<dbReference type="GeneID" id="7196785"/>
<proteinExistence type="predicted"/>
<dbReference type="EMBL" id="CM000605">
    <property type="protein sequence ID" value="EEC51287.1"/>
    <property type="molecule type" value="Genomic_DNA"/>
</dbReference>
<evidence type="ECO:0000259" key="3">
    <source>
        <dbReference type="SMART" id="SM00014"/>
    </source>
</evidence>
<dbReference type="OrthoDB" id="302705at2759"/>
<keyword evidence="2" id="KW-1133">Transmembrane helix</keyword>
<dbReference type="RefSeq" id="XP_002176824.1">
    <property type="nucleotide sequence ID" value="XM_002176788.1"/>
</dbReference>
<name>B7FQ58_PHATC</name>